<dbReference type="FunFam" id="2.30.30.60:FF:000003">
    <property type="entry name" value="Predicted mechanosensitive ion channel"/>
    <property type="match status" value="1"/>
</dbReference>
<evidence type="ECO:0000256" key="2">
    <source>
        <dbReference type="ARBA" id="ARBA00008017"/>
    </source>
</evidence>
<comment type="caution">
    <text evidence="13">The sequence shown here is derived from an EMBL/GenBank/DDBJ whole genome shotgun (WGS) entry which is preliminary data.</text>
</comment>
<dbReference type="AlphaFoldDB" id="A0AAN7LNS8"/>
<name>A0AAN7LNS8_TRANT</name>
<dbReference type="GO" id="GO:0006820">
    <property type="term" value="P:monoatomic anion transport"/>
    <property type="evidence" value="ECO:0007669"/>
    <property type="project" value="TreeGrafter"/>
</dbReference>
<evidence type="ECO:0000256" key="10">
    <source>
        <dbReference type="SAM" id="MobiDB-lite"/>
    </source>
</evidence>
<comment type="subcellular location">
    <subcellularLocation>
        <location evidence="1">Membrane</location>
        <topology evidence="1">Multi-pass membrane protein</topology>
    </subcellularLocation>
</comment>
<keyword evidence="7 9" id="KW-0472">Membrane</keyword>
<sequence>MVAHQCNRQRLLRPVPTPHFSSSPSYRTELCHLSASLSISLSSLLRSEILSIPPLFLTYEEARSYPGGESRSFQTSPIIRFIDYDTGEHYAAIVFLHSSQDREFIDLERMESLKKSFKSRCGSSDGRHDHRLSSSSGGAPPTGRGASSASNEELPILSDVHHETDSPDHPQCSPSDSSSRQKPRIITRNDSSKVSRDKSVEFWRTGDESGGDTQPDPPSRLIGQFLQKQIESGGEVALDMDLEMDELRNARSPSAAVLAGDSGRVNPIRVSFEHLISGNQSTTGSGEDINICSGGGDEILRSTNRSSHRRAPSITRAKTRSRLIDPPPEEPLRKSGHLSGTVLLSGQMRSGCVSKAGVGDEEDDLFLEEDLPDEYKKANLNTITLLQWLSLVLIIAILIATLSIHQLKHRRWWELHLWKWEVIVLVLICGRLLSGWGIRIIVFFIERNFVLRKKVLYFVYGLRKVVQNCLWLGLVLIAWELLLDPRVEKYTRKLRYVTRVLVCLLVGFILWLIKTLIIKVLASSFHVSTYFDRIQETLFSQFVIETLSGPPLVELEEEKKMAAEIRSLQDSGATVPVELRAAAFPPTKSGRLKSLNTIKSMRFSNTRTPSINVDDGITLDYIQRLNPKNVSAWKMKRLIKIVRNGALTTLREQIDSTTCDDESVHLIRSENEAKAAARKIFQNVARPGAKYIYLDDLMRFMTEDEASQTMYLCEGAVEHKRISRHCLKNWLISAFRDRKALALTLNDTKTTVRKLHHVANAIVAIIILVIWLLILGIATSRFLIFLTSELLLAAFIFGNTCKTIFEAIIFLFVMHPFDVGDRCEIDGTQMIVEEMNILTTMFLRYDNQKIMFPNSILSQKAIGNFYRSPDMDEVVEFCVHIATPAEKIALMKQRIVSYTESKKEHWCPSPRVMLKNVEDLNRVRIQVWLRHKMNHQNVGERWERRGLFVEEIVKIAKDLDIQYRMLPIDINVRSLPPATTSRLPPAWVGNC</sequence>
<keyword evidence="3" id="KW-0813">Transport</keyword>
<keyword evidence="4 11" id="KW-0812">Transmembrane</keyword>
<evidence type="ECO:0000256" key="9">
    <source>
        <dbReference type="PIRNR" id="PIRNR017209"/>
    </source>
</evidence>
<evidence type="ECO:0000313" key="14">
    <source>
        <dbReference type="Proteomes" id="UP001346149"/>
    </source>
</evidence>
<keyword evidence="5 11" id="KW-1133">Transmembrane helix</keyword>
<feature type="transmembrane region" description="Helical" evidence="11">
    <location>
        <begin position="465"/>
        <end position="484"/>
    </location>
</feature>
<feature type="transmembrane region" description="Helical" evidence="11">
    <location>
        <begin position="790"/>
        <end position="814"/>
    </location>
</feature>
<protein>
    <recommendedName>
        <fullName evidence="9">Mechanosensitive ion channel protein</fullName>
    </recommendedName>
</protein>
<feature type="compositionally biased region" description="Basic residues" evidence="10">
    <location>
        <begin position="306"/>
        <end position="321"/>
    </location>
</feature>
<feature type="transmembrane region" description="Helical" evidence="11">
    <location>
        <begin position="422"/>
        <end position="445"/>
    </location>
</feature>
<evidence type="ECO:0000256" key="5">
    <source>
        <dbReference type="ARBA" id="ARBA00022989"/>
    </source>
</evidence>
<dbReference type="GO" id="GO:0050982">
    <property type="term" value="P:detection of mechanical stimulus"/>
    <property type="evidence" value="ECO:0007669"/>
    <property type="project" value="UniProtKB-ARBA"/>
</dbReference>
<comment type="similarity">
    <text evidence="2 9">Belongs to the MscS (TC 1.A.23) family.</text>
</comment>
<gene>
    <name evidence="13" type="ORF">SAY86_007381</name>
</gene>
<dbReference type="InterPro" id="IPR006685">
    <property type="entry name" value="MscS_channel_2nd"/>
</dbReference>
<dbReference type="PANTHER" id="PTHR31618">
    <property type="entry name" value="MECHANOSENSITIVE ION CHANNEL PROTEIN 5"/>
    <property type="match status" value="1"/>
</dbReference>
<feature type="transmembrane region" description="Helical" evidence="11">
    <location>
        <begin position="385"/>
        <end position="402"/>
    </location>
</feature>
<feature type="domain" description="Mechanosensitive ion channel MscS" evidence="12">
    <location>
        <begin position="809"/>
        <end position="865"/>
    </location>
</feature>
<feature type="compositionally biased region" description="Basic and acidic residues" evidence="10">
    <location>
        <begin position="159"/>
        <end position="168"/>
    </location>
</feature>
<dbReference type="PANTHER" id="PTHR31618:SF1">
    <property type="entry name" value="EF-HAND DOMAIN-CONTAINING PROTEIN"/>
    <property type="match status" value="1"/>
</dbReference>
<evidence type="ECO:0000259" key="12">
    <source>
        <dbReference type="Pfam" id="PF00924"/>
    </source>
</evidence>
<dbReference type="EMBL" id="JAXQNO010000015">
    <property type="protein sequence ID" value="KAK4783007.1"/>
    <property type="molecule type" value="Genomic_DNA"/>
</dbReference>
<evidence type="ECO:0000256" key="4">
    <source>
        <dbReference type="ARBA" id="ARBA00022692"/>
    </source>
</evidence>
<dbReference type="Pfam" id="PF00924">
    <property type="entry name" value="MS_channel_2nd"/>
    <property type="match status" value="1"/>
</dbReference>
<reference evidence="13 14" key="1">
    <citation type="journal article" date="2023" name="Hortic Res">
        <title>Pangenome of water caltrop reveals structural variations and asymmetric subgenome divergence after allopolyploidization.</title>
        <authorList>
            <person name="Zhang X."/>
            <person name="Chen Y."/>
            <person name="Wang L."/>
            <person name="Yuan Y."/>
            <person name="Fang M."/>
            <person name="Shi L."/>
            <person name="Lu R."/>
            <person name="Comes H.P."/>
            <person name="Ma Y."/>
            <person name="Chen Y."/>
            <person name="Huang G."/>
            <person name="Zhou Y."/>
            <person name="Zheng Z."/>
            <person name="Qiu Y."/>
        </authorList>
    </citation>
    <scope>NUCLEOTIDE SEQUENCE [LARGE SCALE GENOMIC DNA]</scope>
    <source>
        <strain evidence="13">F231</strain>
    </source>
</reference>
<dbReference type="Gene3D" id="2.30.30.60">
    <property type="match status" value="1"/>
</dbReference>
<evidence type="ECO:0000256" key="11">
    <source>
        <dbReference type="SAM" id="Phobius"/>
    </source>
</evidence>
<dbReference type="InterPro" id="IPR016688">
    <property type="entry name" value="MscS-like_plants/fungi"/>
</dbReference>
<keyword evidence="14" id="KW-1185">Reference proteome</keyword>
<keyword evidence="6" id="KW-0406">Ion transport</keyword>
<evidence type="ECO:0000256" key="8">
    <source>
        <dbReference type="ARBA" id="ARBA00023303"/>
    </source>
</evidence>
<keyword evidence="8" id="KW-0407">Ion channel</keyword>
<feature type="region of interest" description="Disordered" evidence="10">
    <location>
        <begin position="118"/>
        <end position="198"/>
    </location>
</feature>
<dbReference type="Proteomes" id="UP001346149">
    <property type="component" value="Unassembled WGS sequence"/>
</dbReference>
<evidence type="ECO:0000313" key="13">
    <source>
        <dbReference type="EMBL" id="KAK4783007.1"/>
    </source>
</evidence>
<proteinExistence type="inferred from homology"/>
<feature type="transmembrane region" description="Helical" evidence="11">
    <location>
        <begin position="758"/>
        <end position="778"/>
    </location>
</feature>
<dbReference type="InterPro" id="IPR023408">
    <property type="entry name" value="MscS_beta-dom_sf"/>
</dbReference>
<dbReference type="GO" id="GO:0008381">
    <property type="term" value="F:mechanosensitive monoatomic ion channel activity"/>
    <property type="evidence" value="ECO:0007669"/>
    <property type="project" value="TreeGrafter"/>
</dbReference>
<organism evidence="13 14">
    <name type="scientific">Trapa natans</name>
    <name type="common">Water chestnut</name>
    <dbReference type="NCBI Taxonomy" id="22666"/>
    <lineage>
        <taxon>Eukaryota</taxon>
        <taxon>Viridiplantae</taxon>
        <taxon>Streptophyta</taxon>
        <taxon>Embryophyta</taxon>
        <taxon>Tracheophyta</taxon>
        <taxon>Spermatophyta</taxon>
        <taxon>Magnoliopsida</taxon>
        <taxon>eudicotyledons</taxon>
        <taxon>Gunneridae</taxon>
        <taxon>Pentapetalae</taxon>
        <taxon>rosids</taxon>
        <taxon>malvids</taxon>
        <taxon>Myrtales</taxon>
        <taxon>Lythraceae</taxon>
        <taxon>Trapa</taxon>
    </lineage>
</organism>
<evidence type="ECO:0000256" key="3">
    <source>
        <dbReference type="ARBA" id="ARBA00022448"/>
    </source>
</evidence>
<dbReference type="SUPFAM" id="SSF50182">
    <property type="entry name" value="Sm-like ribonucleoproteins"/>
    <property type="match status" value="1"/>
</dbReference>
<dbReference type="PIRSF" id="PIRSF017209">
    <property type="entry name" value="Memb_At2g17000_prd"/>
    <property type="match status" value="1"/>
</dbReference>
<evidence type="ECO:0000256" key="1">
    <source>
        <dbReference type="ARBA" id="ARBA00004141"/>
    </source>
</evidence>
<accession>A0AAN7LNS8</accession>
<evidence type="ECO:0000256" key="7">
    <source>
        <dbReference type="ARBA" id="ARBA00023136"/>
    </source>
</evidence>
<dbReference type="GO" id="GO:0005886">
    <property type="term" value="C:plasma membrane"/>
    <property type="evidence" value="ECO:0007669"/>
    <property type="project" value="UniProtKB-UniRule"/>
</dbReference>
<evidence type="ECO:0000256" key="6">
    <source>
        <dbReference type="ARBA" id="ARBA00023065"/>
    </source>
</evidence>
<feature type="region of interest" description="Disordered" evidence="10">
    <location>
        <begin position="300"/>
        <end position="336"/>
    </location>
</feature>
<dbReference type="InterPro" id="IPR010920">
    <property type="entry name" value="LSM_dom_sf"/>
</dbReference>
<feature type="transmembrane region" description="Helical" evidence="11">
    <location>
        <begin position="496"/>
        <end position="513"/>
    </location>
</feature>